<feature type="transmembrane region" description="Helical" evidence="1">
    <location>
        <begin position="14"/>
        <end position="34"/>
    </location>
</feature>
<protein>
    <submittedName>
        <fullName evidence="2">Uncharacterized protein</fullName>
    </submittedName>
</protein>
<keyword evidence="1" id="KW-1133">Transmembrane helix</keyword>
<feature type="transmembrane region" description="Helical" evidence="1">
    <location>
        <begin position="346"/>
        <end position="370"/>
    </location>
</feature>
<feature type="transmembrane region" description="Helical" evidence="1">
    <location>
        <begin position="194"/>
        <end position="211"/>
    </location>
</feature>
<evidence type="ECO:0000313" key="2">
    <source>
        <dbReference type="EMBL" id="OGL43656.1"/>
    </source>
</evidence>
<organism evidence="2 3">
    <name type="scientific">Candidatus Schekmanbacteria bacterium RBG_16_38_10</name>
    <dbReference type="NCBI Taxonomy" id="1817879"/>
    <lineage>
        <taxon>Bacteria</taxon>
        <taxon>Candidatus Schekmaniibacteriota</taxon>
    </lineage>
</organism>
<feature type="transmembrane region" description="Helical" evidence="1">
    <location>
        <begin position="66"/>
        <end position="86"/>
    </location>
</feature>
<feature type="transmembrane region" description="Helical" evidence="1">
    <location>
        <begin position="217"/>
        <end position="233"/>
    </location>
</feature>
<evidence type="ECO:0000256" key="1">
    <source>
        <dbReference type="SAM" id="Phobius"/>
    </source>
</evidence>
<keyword evidence="1" id="KW-0812">Transmembrane</keyword>
<proteinExistence type="predicted"/>
<sequence length="445" mass="51189">MNRTIFFEIPIQKAYYFLVVALSIFELIDGYFAFHFNLNLIGFIYKSLIVILAMLLFIIYRWDFKIGISIFCGYLLILMLGCFRLLRSDINIEAIVFDFQYTARSFLMLISVFIFAISLQRDKLNNLFSRFVLIQWIVITIAIVVHIIFGFGGVYMRSGEYIRIGYTSFFTSGDTVAILYAVSWFAIMFMVKNNLIRVLITLITLSIEGLFGSKLGILLVFFMLILKLFSIILKKSKLLFLLMLVFGLFSFFLIIMNIENIIMWFLNYYLLISKEGNKIALKAAEYGLLSVLWARRDYLISLAIDNITKYNVKDLIVGANFFNYKKFLGSDIGREFRMTEVDPIDLVGATGILGFIAAYGLLFIIFLMLLKNKQYIKNQLGKTCNNINYVLLYSGILLMLLISSLSSGHVFIEPYSNILLGLVYGLIYKFSKNSERGTKGCLLKI</sequence>
<dbReference type="Proteomes" id="UP000178797">
    <property type="component" value="Unassembled WGS sequence"/>
</dbReference>
<dbReference type="EMBL" id="MGDE01000216">
    <property type="protein sequence ID" value="OGL43656.1"/>
    <property type="molecule type" value="Genomic_DNA"/>
</dbReference>
<feature type="transmembrane region" description="Helical" evidence="1">
    <location>
        <begin position="40"/>
        <end position="59"/>
    </location>
</feature>
<feature type="transmembrane region" description="Helical" evidence="1">
    <location>
        <begin position="390"/>
        <end position="408"/>
    </location>
</feature>
<name>A0A1F7RQ15_9BACT</name>
<feature type="transmembrane region" description="Helical" evidence="1">
    <location>
        <begin position="131"/>
        <end position="152"/>
    </location>
</feature>
<keyword evidence="1" id="KW-0472">Membrane</keyword>
<comment type="caution">
    <text evidence="2">The sequence shown here is derived from an EMBL/GenBank/DDBJ whole genome shotgun (WGS) entry which is preliminary data.</text>
</comment>
<accession>A0A1F7RQ15</accession>
<feature type="transmembrane region" description="Helical" evidence="1">
    <location>
        <begin position="164"/>
        <end position="187"/>
    </location>
</feature>
<feature type="transmembrane region" description="Helical" evidence="1">
    <location>
        <begin position="101"/>
        <end position="119"/>
    </location>
</feature>
<reference evidence="2 3" key="1">
    <citation type="journal article" date="2016" name="Nat. Commun.">
        <title>Thousands of microbial genomes shed light on interconnected biogeochemical processes in an aquifer system.</title>
        <authorList>
            <person name="Anantharaman K."/>
            <person name="Brown C.T."/>
            <person name="Hug L.A."/>
            <person name="Sharon I."/>
            <person name="Castelle C.J."/>
            <person name="Probst A.J."/>
            <person name="Thomas B.C."/>
            <person name="Singh A."/>
            <person name="Wilkins M.J."/>
            <person name="Karaoz U."/>
            <person name="Brodie E.L."/>
            <person name="Williams K.H."/>
            <person name="Hubbard S.S."/>
            <person name="Banfield J.F."/>
        </authorList>
    </citation>
    <scope>NUCLEOTIDE SEQUENCE [LARGE SCALE GENOMIC DNA]</scope>
</reference>
<feature type="transmembrane region" description="Helical" evidence="1">
    <location>
        <begin position="240"/>
        <end position="266"/>
    </location>
</feature>
<evidence type="ECO:0000313" key="3">
    <source>
        <dbReference type="Proteomes" id="UP000178797"/>
    </source>
</evidence>
<gene>
    <name evidence="2" type="ORF">A2W05_08060</name>
</gene>
<dbReference type="AlphaFoldDB" id="A0A1F7RQ15"/>